<dbReference type="PANTHER" id="PTHR43249:SF1">
    <property type="entry name" value="D-GLUCOSIDE 3-DEHYDROGENASE"/>
    <property type="match status" value="1"/>
</dbReference>
<evidence type="ECO:0000259" key="3">
    <source>
        <dbReference type="Pfam" id="PF22725"/>
    </source>
</evidence>
<dbReference type="GO" id="GO:0000166">
    <property type="term" value="F:nucleotide binding"/>
    <property type="evidence" value="ECO:0007669"/>
    <property type="project" value="InterPro"/>
</dbReference>
<comment type="caution">
    <text evidence="4">The sequence shown here is derived from an EMBL/GenBank/DDBJ whole genome shotgun (WGS) entry which is preliminary data.</text>
</comment>
<reference evidence="4" key="1">
    <citation type="journal article" date="2021" name="PeerJ">
        <title>Extensive microbial diversity within the chicken gut microbiome revealed by metagenomics and culture.</title>
        <authorList>
            <person name="Gilroy R."/>
            <person name="Ravi A."/>
            <person name="Getino M."/>
            <person name="Pursley I."/>
            <person name="Horton D.L."/>
            <person name="Alikhan N.F."/>
            <person name="Baker D."/>
            <person name="Gharbi K."/>
            <person name="Hall N."/>
            <person name="Watson M."/>
            <person name="Adriaenssens E.M."/>
            <person name="Foster-Nyarko E."/>
            <person name="Jarju S."/>
            <person name="Secka A."/>
            <person name="Antonio M."/>
            <person name="Oren A."/>
            <person name="Chaudhuri R.R."/>
            <person name="La Ragione R."/>
            <person name="Hildebrand F."/>
            <person name="Pallen M.J."/>
        </authorList>
    </citation>
    <scope>NUCLEOTIDE SEQUENCE</scope>
    <source>
        <strain evidence="4">ChiHjej8B7-3636</strain>
    </source>
</reference>
<dbReference type="EMBL" id="DXAM01000130">
    <property type="protein sequence ID" value="HJA05016.1"/>
    <property type="molecule type" value="Genomic_DNA"/>
</dbReference>
<accession>A0A9D2H7L9</accession>
<feature type="domain" description="GFO/IDH/MocA-like oxidoreductase" evidence="3">
    <location>
        <begin position="134"/>
        <end position="253"/>
    </location>
</feature>
<dbReference type="Proteomes" id="UP000824220">
    <property type="component" value="Unassembled WGS sequence"/>
</dbReference>
<protein>
    <submittedName>
        <fullName evidence="4">Gfo/Idh/MocA family oxidoreductase</fullName>
    </submittedName>
</protein>
<dbReference type="Gene3D" id="3.40.50.720">
    <property type="entry name" value="NAD(P)-binding Rossmann-like Domain"/>
    <property type="match status" value="1"/>
</dbReference>
<keyword evidence="1" id="KW-0520">NAD</keyword>
<evidence type="ECO:0000313" key="4">
    <source>
        <dbReference type="EMBL" id="HJA05016.1"/>
    </source>
</evidence>
<reference evidence="4" key="2">
    <citation type="submission" date="2021-04" db="EMBL/GenBank/DDBJ databases">
        <authorList>
            <person name="Gilroy R."/>
        </authorList>
    </citation>
    <scope>NUCLEOTIDE SEQUENCE</scope>
    <source>
        <strain evidence="4">ChiHjej8B7-3636</strain>
    </source>
</reference>
<name>A0A9D2H7L9_9MICO</name>
<dbReference type="Gene3D" id="3.30.360.10">
    <property type="entry name" value="Dihydrodipicolinate Reductase, domain 2"/>
    <property type="match status" value="1"/>
</dbReference>
<dbReference type="Pfam" id="PF01408">
    <property type="entry name" value="GFO_IDH_MocA"/>
    <property type="match status" value="1"/>
</dbReference>
<dbReference type="PANTHER" id="PTHR43249">
    <property type="entry name" value="UDP-N-ACETYL-2-AMINO-2-DEOXY-D-GLUCURONATE OXIDASE"/>
    <property type="match status" value="1"/>
</dbReference>
<dbReference type="InterPro" id="IPR000683">
    <property type="entry name" value="Gfo/Idh/MocA-like_OxRdtase_N"/>
</dbReference>
<dbReference type="InterPro" id="IPR036291">
    <property type="entry name" value="NAD(P)-bd_dom_sf"/>
</dbReference>
<dbReference type="Pfam" id="PF22725">
    <property type="entry name" value="GFO_IDH_MocA_C3"/>
    <property type="match status" value="1"/>
</dbReference>
<gene>
    <name evidence="4" type="ORF">H9800_09195</name>
</gene>
<proteinExistence type="predicted"/>
<evidence type="ECO:0000259" key="2">
    <source>
        <dbReference type="Pfam" id="PF01408"/>
    </source>
</evidence>
<dbReference type="SUPFAM" id="SSF55347">
    <property type="entry name" value="Glyceraldehyde-3-phosphate dehydrogenase-like, C-terminal domain"/>
    <property type="match status" value="1"/>
</dbReference>
<organism evidence="4 5">
    <name type="scientific">Candidatus Microbacterium stercoravium</name>
    <dbReference type="NCBI Taxonomy" id="2838697"/>
    <lineage>
        <taxon>Bacteria</taxon>
        <taxon>Bacillati</taxon>
        <taxon>Actinomycetota</taxon>
        <taxon>Actinomycetes</taxon>
        <taxon>Micrococcales</taxon>
        <taxon>Microbacteriaceae</taxon>
        <taxon>Microbacterium</taxon>
    </lineage>
</organism>
<feature type="domain" description="Gfo/Idh/MocA-like oxidoreductase N-terminal" evidence="2">
    <location>
        <begin position="3"/>
        <end position="121"/>
    </location>
</feature>
<evidence type="ECO:0000256" key="1">
    <source>
        <dbReference type="ARBA" id="ARBA00023027"/>
    </source>
</evidence>
<sequence length="368" mass="40072">MPIRVALVGTGGIARGQHLPSLAQLGDRVEVVAVTDTNAESARSAAEEFGIPAVHPDLSTLLEAERPDIVVLATPPIAHREQAIAALDAGAWVISEKPPTLSLAEYDEIAAHEGENGPYVSYIFQHRFGSAAVRLRELIRDGELGRPLVAQCNTLWFRPPEYLAVPWRGKWETEGGGPTMGLGIHQMDLLQSLLGDWSEVQAAMATLDRETEMEDVAMATVRFENGAMCSITNSMLSPRETSQVRIDFERASVEVEHLYGYANENWTWTPAPGIDGSAWAPDENIASSTHLPPFAAVVDAFERAERPDPLVTEGRATLELVAAMYKSALERRVVARTELTPDDPFCASMAGPDPAEATRRIRANTLRG</sequence>
<dbReference type="SUPFAM" id="SSF51735">
    <property type="entry name" value="NAD(P)-binding Rossmann-fold domains"/>
    <property type="match status" value="1"/>
</dbReference>
<dbReference type="InterPro" id="IPR055170">
    <property type="entry name" value="GFO_IDH_MocA-like_dom"/>
</dbReference>
<dbReference type="AlphaFoldDB" id="A0A9D2H7L9"/>
<evidence type="ECO:0000313" key="5">
    <source>
        <dbReference type="Proteomes" id="UP000824220"/>
    </source>
</evidence>
<dbReference type="InterPro" id="IPR052515">
    <property type="entry name" value="Gfo/Idh/MocA_Oxidoreductase"/>
</dbReference>